<proteinExistence type="inferred from homology"/>
<dbReference type="GO" id="GO:0005829">
    <property type="term" value="C:cytosol"/>
    <property type="evidence" value="ECO:0007669"/>
    <property type="project" value="TreeGrafter"/>
</dbReference>
<evidence type="ECO:0000313" key="8">
    <source>
        <dbReference type="EMBL" id="RBA38540.1"/>
    </source>
</evidence>
<dbReference type="PANTHER" id="PTHR46566">
    <property type="entry name" value="1-PHOSPHOFRUCTOKINASE-RELATED"/>
    <property type="match status" value="1"/>
</dbReference>
<name>A0A365PC31_9ACTN</name>
<protein>
    <submittedName>
        <fullName evidence="8">1-phosphofructokinase</fullName>
    </submittedName>
</protein>
<evidence type="ECO:0000256" key="5">
    <source>
        <dbReference type="ARBA" id="ARBA00022840"/>
    </source>
</evidence>
<dbReference type="InterPro" id="IPR002173">
    <property type="entry name" value="Carboh/pur_kinase_PfkB_CS"/>
</dbReference>
<accession>A0A365PC31</accession>
<dbReference type="CDD" id="cd01164">
    <property type="entry name" value="FruK_PfkB_like"/>
    <property type="match status" value="1"/>
</dbReference>
<evidence type="ECO:0000313" key="9">
    <source>
        <dbReference type="Proteomes" id="UP000252187"/>
    </source>
</evidence>
<evidence type="ECO:0000256" key="6">
    <source>
        <dbReference type="PIRNR" id="PIRNR000535"/>
    </source>
</evidence>
<organism evidence="8 9">
    <name type="scientific">Dietzia maris</name>
    <dbReference type="NCBI Taxonomy" id="37915"/>
    <lineage>
        <taxon>Bacteria</taxon>
        <taxon>Bacillati</taxon>
        <taxon>Actinomycetota</taxon>
        <taxon>Actinomycetes</taxon>
        <taxon>Mycobacteriales</taxon>
        <taxon>Dietziaceae</taxon>
        <taxon>Dietzia</taxon>
    </lineage>
</organism>
<evidence type="ECO:0000256" key="3">
    <source>
        <dbReference type="ARBA" id="ARBA00022741"/>
    </source>
</evidence>
<keyword evidence="4 8" id="KW-0418">Kinase</keyword>
<keyword evidence="2 6" id="KW-0808">Transferase</keyword>
<dbReference type="GO" id="GO:0005524">
    <property type="term" value="F:ATP binding"/>
    <property type="evidence" value="ECO:0007669"/>
    <property type="project" value="UniProtKB-KW"/>
</dbReference>
<keyword evidence="5" id="KW-0067">ATP-binding</keyword>
<gene>
    <name evidence="8" type="ORF">DQ226_04575</name>
</gene>
<evidence type="ECO:0000259" key="7">
    <source>
        <dbReference type="Pfam" id="PF00294"/>
    </source>
</evidence>
<comment type="caution">
    <text evidence="8">The sequence shown here is derived from an EMBL/GenBank/DDBJ whole genome shotgun (WGS) entry which is preliminary data.</text>
</comment>
<evidence type="ECO:0000256" key="4">
    <source>
        <dbReference type="ARBA" id="ARBA00022777"/>
    </source>
</evidence>
<dbReference type="Pfam" id="PF00294">
    <property type="entry name" value="PfkB"/>
    <property type="match status" value="1"/>
</dbReference>
<dbReference type="InterPro" id="IPR017583">
    <property type="entry name" value="Tagatose/fructose_Pkinase"/>
</dbReference>
<dbReference type="PIRSF" id="PIRSF000535">
    <property type="entry name" value="1PFK/6PFK/LacC"/>
    <property type="match status" value="1"/>
</dbReference>
<sequence length="319" mass="31911">MIVTLTMNPSVDRTAQLPAPLTVGGVNRIAAVDDSPGGKGVNVARVLAGGGVRAEAVFPAPADDPFVAMCAGAGVATSVVPAHGAVRINLTLADPAGTTTKINAPGPELDSAAIDRARSTVAALAGDAAWVVLCGSLPRGVPDDFYADLVGALRPAGARLAVDTSDAPLAALAARLPDAAPDLVKPNGEELGQLAGVDGSELERRAAAGDTTPVVDAARALRARGVGAALVTLGGAGAVLVDDDEAWYANTPPMQVRSTVGAGDSALAGYLLAESRGLPPRDRLVWAVNHGSVAASLPGTGLPLGLDPTTFRATVRRLD</sequence>
<dbReference type="NCBIfam" id="TIGR03168">
    <property type="entry name" value="1-PFK"/>
    <property type="match status" value="1"/>
</dbReference>
<evidence type="ECO:0000256" key="2">
    <source>
        <dbReference type="ARBA" id="ARBA00022679"/>
    </source>
</evidence>
<reference evidence="8 9" key="1">
    <citation type="submission" date="2018-06" db="EMBL/GenBank/DDBJ databases">
        <title>Whole genome sequencing of four bacterial strains from South Shetland trench revealing bio-synthetic gene clusters.</title>
        <authorList>
            <person name="Abdel-Mageed W.M."/>
            <person name="Lehri B."/>
            <person name="Jarmusch S.A."/>
            <person name="Miranda K."/>
            <person name="Goodfellow M."/>
            <person name="Jaspars M."/>
            <person name="Karlyshev A.V."/>
        </authorList>
    </citation>
    <scope>NUCLEOTIDE SEQUENCE [LARGE SCALE GENOMIC DNA]</scope>
    <source>
        <strain evidence="8 9">SST1</strain>
    </source>
</reference>
<comment type="similarity">
    <text evidence="1">Belongs to the carbohydrate kinase PfkB family.</text>
</comment>
<dbReference type="AlphaFoldDB" id="A0A365PC31"/>
<dbReference type="Gene3D" id="3.40.1190.20">
    <property type="match status" value="1"/>
</dbReference>
<evidence type="ECO:0000256" key="1">
    <source>
        <dbReference type="ARBA" id="ARBA00010688"/>
    </source>
</evidence>
<feature type="domain" description="Carbohydrate kinase PfkB" evidence="7">
    <location>
        <begin position="7"/>
        <end position="303"/>
    </location>
</feature>
<dbReference type="PROSITE" id="PS00584">
    <property type="entry name" value="PFKB_KINASES_2"/>
    <property type="match status" value="1"/>
</dbReference>
<keyword evidence="3" id="KW-0547">Nucleotide-binding</keyword>
<dbReference type="InterPro" id="IPR029056">
    <property type="entry name" value="Ribokinase-like"/>
</dbReference>
<dbReference type="Proteomes" id="UP000252187">
    <property type="component" value="Unassembled WGS sequence"/>
</dbReference>
<dbReference type="PANTHER" id="PTHR46566:SF5">
    <property type="entry name" value="1-PHOSPHOFRUCTOKINASE"/>
    <property type="match status" value="1"/>
</dbReference>
<dbReference type="EMBL" id="QNTT01000008">
    <property type="protein sequence ID" value="RBA38540.1"/>
    <property type="molecule type" value="Genomic_DNA"/>
</dbReference>
<dbReference type="GO" id="GO:0008443">
    <property type="term" value="F:phosphofructokinase activity"/>
    <property type="evidence" value="ECO:0007669"/>
    <property type="project" value="TreeGrafter"/>
</dbReference>
<dbReference type="InterPro" id="IPR011611">
    <property type="entry name" value="PfkB_dom"/>
</dbReference>
<dbReference type="SUPFAM" id="SSF53613">
    <property type="entry name" value="Ribokinase-like"/>
    <property type="match status" value="1"/>
</dbReference>